<keyword evidence="6" id="KW-0779">Telomere</keyword>
<dbReference type="AlphaFoldDB" id="A0A6J5TQP7"/>
<evidence type="ECO:0000256" key="1">
    <source>
        <dbReference type="ARBA" id="ARBA00004123"/>
    </source>
</evidence>
<dbReference type="Proteomes" id="UP000507222">
    <property type="component" value="Unassembled WGS sequence"/>
</dbReference>
<organism evidence="9 10">
    <name type="scientific">Prunus armeniaca</name>
    <name type="common">Apricot</name>
    <name type="synonym">Armeniaca vulgaris</name>
    <dbReference type="NCBI Taxonomy" id="36596"/>
    <lineage>
        <taxon>Eukaryota</taxon>
        <taxon>Viridiplantae</taxon>
        <taxon>Streptophyta</taxon>
        <taxon>Embryophyta</taxon>
        <taxon>Tracheophyta</taxon>
        <taxon>Spermatophyta</taxon>
        <taxon>Magnoliopsida</taxon>
        <taxon>eudicotyledons</taxon>
        <taxon>Gunneridae</taxon>
        <taxon>Pentapetalae</taxon>
        <taxon>rosids</taxon>
        <taxon>fabids</taxon>
        <taxon>Rosales</taxon>
        <taxon>Rosaceae</taxon>
        <taxon>Amygdaloideae</taxon>
        <taxon>Amygdaleae</taxon>
        <taxon>Prunus</taxon>
    </lineage>
</organism>
<dbReference type="GO" id="GO:0042162">
    <property type="term" value="F:telomeric DNA binding"/>
    <property type="evidence" value="ECO:0007669"/>
    <property type="project" value="TreeGrafter"/>
</dbReference>
<evidence type="ECO:0000256" key="3">
    <source>
        <dbReference type="ARBA" id="ARBA00006332"/>
    </source>
</evidence>
<dbReference type="PANTHER" id="PTHR14865">
    <property type="entry name" value="CST COMPLEX SUBUNIT CTC1"/>
    <property type="match status" value="1"/>
</dbReference>
<dbReference type="Pfam" id="PF15491">
    <property type="entry name" value="CTC1_2"/>
    <property type="match status" value="1"/>
</dbReference>
<dbReference type="GO" id="GO:0010833">
    <property type="term" value="P:telomere maintenance via telomere lengthening"/>
    <property type="evidence" value="ECO:0007669"/>
    <property type="project" value="TreeGrafter"/>
</dbReference>
<dbReference type="GO" id="GO:0045740">
    <property type="term" value="P:positive regulation of DNA replication"/>
    <property type="evidence" value="ECO:0007669"/>
    <property type="project" value="TreeGrafter"/>
</dbReference>
<evidence type="ECO:0000256" key="2">
    <source>
        <dbReference type="ARBA" id="ARBA00004574"/>
    </source>
</evidence>
<dbReference type="InterPro" id="IPR042617">
    <property type="entry name" value="CTC1-like"/>
</dbReference>
<reference evidence="9 10" key="1">
    <citation type="submission" date="2020-05" db="EMBL/GenBank/DDBJ databases">
        <authorList>
            <person name="Campoy J."/>
            <person name="Schneeberger K."/>
            <person name="Spophaly S."/>
        </authorList>
    </citation>
    <scope>NUCLEOTIDE SEQUENCE [LARGE SCALE GENOMIC DNA]</scope>
    <source>
        <strain evidence="9">PruArmRojPasFocal</strain>
    </source>
</reference>
<protein>
    <recommendedName>
        <fullName evidence="4">CST complex subunit CTC1</fullName>
    </recommendedName>
</protein>
<dbReference type="EMBL" id="CAEKDK010000001">
    <property type="protein sequence ID" value="CAB4265834.1"/>
    <property type="molecule type" value="Genomic_DNA"/>
</dbReference>
<evidence type="ECO:0000256" key="4">
    <source>
        <dbReference type="ARBA" id="ARBA00016175"/>
    </source>
</evidence>
<proteinExistence type="inferred from homology"/>
<evidence type="ECO:0000256" key="6">
    <source>
        <dbReference type="ARBA" id="ARBA00022895"/>
    </source>
</evidence>
<dbReference type="GO" id="GO:1990879">
    <property type="term" value="C:CST complex"/>
    <property type="evidence" value="ECO:0007669"/>
    <property type="project" value="TreeGrafter"/>
</dbReference>
<dbReference type="InterPro" id="IPR028262">
    <property type="entry name" value="CTC1_plant"/>
</dbReference>
<comment type="subcellular location">
    <subcellularLocation>
        <location evidence="2">Chromosome</location>
        <location evidence="2">Telomere</location>
    </subcellularLocation>
    <subcellularLocation>
        <location evidence="1">Nucleus</location>
    </subcellularLocation>
</comment>
<keyword evidence="5" id="KW-0158">Chromosome</keyword>
<name>A0A6J5TQP7_PRUAR</name>
<keyword evidence="8" id="KW-0539">Nucleus</keyword>
<accession>A0A6J5TQP7</accession>
<evidence type="ECO:0000256" key="8">
    <source>
        <dbReference type="ARBA" id="ARBA00023242"/>
    </source>
</evidence>
<dbReference type="GO" id="GO:0003697">
    <property type="term" value="F:single-stranded DNA binding"/>
    <property type="evidence" value="ECO:0007669"/>
    <property type="project" value="TreeGrafter"/>
</dbReference>
<evidence type="ECO:0000256" key="7">
    <source>
        <dbReference type="ARBA" id="ARBA00023125"/>
    </source>
</evidence>
<keyword evidence="7" id="KW-0238">DNA-binding</keyword>
<comment type="similarity">
    <text evidence="3">Belongs to the CTC1 family.</text>
</comment>
<dbReference type="PANTHER" id="PTHR14865:SF2">
    <property type="entry name" value="CST COMPLEX SUBUNIT CTC1"/>
    <property type="match status" value="1"/>
</dbReference>
<evidence type="ECO:0000313" key="9">
    <source>
        <dbReference type="EMBL" id="CAB4265834.1"/>
    </source>
</evidence>
<evidence type="ECO:0000313" key="10">
    <source>
        <dbReference type="Proteomes" id="UP000507222"/>
    </source>
</evidence>
<sequence length="167" mass="18728">MVCECKFCSSKEVVTVLKDFNSRKRRTLFYKPVLVYSSGSVSSWHPVFTKLVGNVVALSGLKSFYSQHGLFMELCNHDSCVSGCGPYIGNLNLVVPLSIFICHCEALWMRALQLENSCEKLHDDKKYSLQLCEGRSHVQSVRKIFSSEDMGVSLMGSLKVSGWFPIS</sequence>
<gene>
    <name evidence="9" type="ORF">CURHAP_LOCUS8024</name>
</gene>
<evidence type="ECO:0000256" key="5">
    <source>
        <dbReference type="ARBA" id="ARBA00022454"/>
    </source>
</evidence>